<evidence type="ECO:0000313" key="1">
    <source>
        <dbReference type="EMBL" id="OYD08813.1"/>
    </source>
</evidence>
<gene>
    <name evidence="1" type="ORF">CHM34_03185</name>
</gene>
<name>A0A235B931_9BACL</name>
<organism evidence="1 2">
    <name type="scientific">Paludifilum halophilum</name>
    <dbReference type="NCBI Taxonomy" id="1642702"/>
    <lineage>
        <taxon>Bacteria</taxon>
        <taxon>Bacillati</taxon>
        <taxon>Bacillota</taxon>
        <taxon>Bacilli</taxon>
        <taxon>Bacillales</taxon>
        <taxon>Thermoactinomycetaceae</taxon>
        <taxon>Paludifilum</taxon>
    </lineage>
</organism>
<dbReference type="EMBL" id="NOWF01000002">
    <property type="protein sequence ID" value="OYD08813.1"/>
    <property type="molecule type" value="Genomic_DNA"/>
</dbReference>
<accession>A0A235B931</accession>
<protein>
    <submittedName>
        <fullName evidence="1">Uncharacterized protein</fullName>
    </submittedName>
</protein>
<sequence length="96" mass="10845">MRRESEFAPTILSTWFLVPLQETLIGLIPCRGWSGWQAVSDLLQKTHSETGKRSDLGETCALLSAKDLRRPTTLPTWIPDGALDRLLKGELVNRRK</sequence>
<reference evidence="1 2" key="1">
    <citation type="submission" date="2017-07" db="EMBL/GenBank/DDBJ databases">
        <title>The genome sequence of Paludifilum halophilum highlights mechanisms for microbial adaptation to high salt environemnts.</title>
        <authorList>
            <person name="Belbahri L."/>
        </authorList>
    </citation>
    <scope>NUCLEOTIDE SEQUENCE [LARGE SCALE GENOMIC DNA]</scope>
    <source>
        <strain evidence="1 2">DSM 102817</strain>
    </source>
</reference>
<evidence type="ECO:0000313" key="2">
    <source>
        <dbReference type="Proteomes" id="UP000215459"/>
    </source>
</evidence>
<keyword evidence="2" id="KW-1185">Reference proteome</keyword>
<comment type="caution">
    <text evidence="1">The sequence shown here is derived from an EMBL/GenBank/DDBJ whole genome shotgun (WGS) entry which is preliminary data.</text>
</comment>
<proteinExistence type="predicted"/>
<dbReference type="Proteomes" id="UP000215459">
    <property type="component" value="Unassembled WGS sequence"/>
</dbReference>
<dbReference type="AlphaFoldDB" id="A0A235B931"/>